<comment type="caution">
    <text evidence="2">The sequence shown here is derived from an EMBL/GenBank/DDBJ whole genome shotgun (WGS) entry which is preliminary data.</text>
</comment>
<feature type="transmembrane region" description="Helical" evidence="1">
    <location>
        <begin position="41"/>
        <end position="62"/>
    </location>
</feature>
<evidence type="ECO:0000313" key="3">
    <source>
        <dbReference type="Proteomes" id="UP000052245"/>
    </source>
</evidence>
<proteinExistence type="predicted"/>
<dbReference type="AlphaFoldDB" id="A0A9W5AW02"/>
<dbReference type="Proteomes" id="UP000052245">
    <property type="component" value="Unassembled WGS sequence"/>
</dbReference>
<organism evidence="2 3">
    <name type="scientific">Campylobacter hyointestinalis subsp. hyointestinalis</name>
    <dbReference type="NCBI Taxonomy" id="91352"/>
    <lineage>
        <taxon>Bacteria</taxon>
        <taxon>Pseudomonadati</taxon>
        <taxon>Campylobacterota</taxon>
        <taxon>Epsilonproteobacteria</taxon>
        <taxon>Campylobacterales</taxon>
        <taxon>Campylobacteraceae</taxon>
        <taxon>Campylobacter</taxon>
    </lineage>
</organism>
<reference evidence="2 3" key="1">
    <citation type="submission" date="2015-11" db="EMBL/GenBank/DDBJ databases">
        <authorList>
            <consortium name="Pathogen Informatics"/>
        </authorList>
    </citation>
    <scope>NUCLEOTIDE SEQUENCE [LARGE SCALE GENOMIC DNA]</scope>
    <source>
        <strain evidence="2 3">007A-0283</strain>
    </source>
</reference>
<keyword evidence="1" id="KW-1133">Transmembrane helix</keyword>
<name>A0A9W5AW02_CAMHY</name>
<sequence length="157" mass="17780">MFSLIILAITPNSSLEFSFISFGLLFLWFRKSKKFLRPDPIVWIGLSIFFIRTKTITVAIMINNIAITIDSNSISLFFSSKNLVSRAVQICQLLYLSSAHFANFCMPSSLLYETLPNSSNFLFLILLMISTVELTCLPTNSLFGCIKTLPSLFMIIR</sequence>
<feature type="transmembrane region" description="Helical" evidence="1">
    <location>
        <begin position="121"/>
        <end position="146"/>
    </location>
</feature>
<evidence type="ECO:0000256" key="1">
    <source>
        <dbReference type="SAM" id="Phobius"/>
    </source>
</evidence>
<feature type="transmembrane region" description="Helical" evidence="1">
    <location>
        <begin position="6"/>
        <end position="29"/>
    </location>
</feature>
<protein>
    <submittedName>
        <fullName evidence="2">Uncharacterized protein</fullName>
    </submittedName>
</protein>
<accession>A0A9W5AW02</accession>
<keyword evidence="1" id="KW-0812">Transmembrane</keyword>
<dbReference type="EMBL" id="FAVC01000006">
    <property type="protein sequence ID" value="CUU92355.1"/>
    <property type="molecule type" value="Genomic_DNA"/>
</dbReference>
<gene>
    <name evidence="2" type="ORF">ERS739223_01906</name>
</gene>
<evidence type="ECO:0000313" key="2">
    <source>
        <dbReference type="EMBL" id="CUU92355.1"/>
    </source>
</evidence>
<keyword evidence="1" id="KW-0472">Membrane</keyword>